<evidence type="ECO:0000313" key="10">
    <source>
        <dbReference type="EMBL" id="PNR47210.1"/>
    </source>
</evidence>
<dbReference type="OrthoDB" id="10030083at2759"/>
<dbReference type="FunCoup" id="A9RW44">
    <property type="interactions" value="3388"/>
</dbReference>
<dbReference type="PANTHER" id="PTHR10165:SF196">
    <property type="entry name" value="PHOSPHATIDIC ACID PHOSPHATASE TYPE 2_HALOPEROXIDASE DOMAIN-CONTAINING PROTEIN"/>
    <property type="match status" value="1"/>
</dbReference>
<feature type="transmembrane region" description="Helical" evidence="8">
    <location>
        <begin position="82"/>
        <end position="103"/>
    </location>
</feature>
<dbReference type="Gene3D" id="1.20.144.10">
    <property type="entry name" value="Phosphatidic acid phosphatase type 2/haloperoxidase"/>
    <property type="match status" value="1"/>
</dbReference>
<reference evidence="10 12" key="1">
    <citation type="journal article" date="2008" name="Science">
        <title>The Physcomitrella genome reveals evolutionary insights into the conquest of land by plants.</title>
        <authorList>
            <person name="Rensing S."/>
            <person name="Lang D."/>
            <person name="Zimmer A."/>
            <person name="Terry A."/>
            <person name="Salamov A."/>
            <person name="Shapiro H."/>
            <person name="Nishiyama T."/>
            <person name="Perroud P.-F."/>
            <person name="Lindquist E."/>
            <person name="Kamisugi Y."/>
            <person name="Tanahashi T."/>
            <person name="Sakakibara K."/>
            <person name="Fujita T."/>
            <person name="Oishi K."/>
            <person name="Shin-I T."/>
            <person name="Kuroki Y."/>
            <person name="Toyoda A."/>
            <person name="Suzuki Y."/>
            <person name="Hashimoto A."/>
            <person name="Yamaguchi K."/>
            <person name="Sugano A."/>
            <person name="Kohara Y."/>
            <person name="Fujiyama A."/>
            <person name="Anterola A."/>
            <person name="Aoki S."/>
            <person name="Ashton N."/>
            <person name="Barbazuk W.B."/>
            <person name="Barker E."/>
            <person name="Bennetzen J."/>
            <person name="Bezanilla M."/>
            <person name="Blankenship R."/>
            <person name="Cho S.H."/>
            <person name="Dutcher S."/>
            <person name="Estelle M."/>
            <person name="Fawcett J.A."/>
            <person name="Gundlach H."/>
            <person name="Hanada K."/>
            <person name="Heyl A."/>
            <person name="Hicks K.A."/>
            <person name="Hugh J."/>
            <person name="Lohr M."/>
            <person name="Mayer K."/>
            <person name="Melkozernov A."/>
            <person name="Murata T."/>
            <person name="Nelson D."/>
            <person name="Pils B."/>
            <person name="Prigge M."/>
            <person name="Reiss B."/>
            <person name="Renner T."/>
            <person name="Rombauts S."/>
            <person name="Rushton P."/>
            <person name="Sanderfoot A."/>
            <person name="Schween G."/>
            <person name="Shiu S.-H."/>
            <person name="Stueber K."/>
            <person name="Theodoulou F.L."/>
            <person name="Tu H."/>
            <person name="Van de Peer Y."/>
            <person name="Verrier P.J."/>
            <person name="Waters E."/>
            <person name="Wood A."/>
            <person name="Yang L."/>
            <person name="Cove D."/>
            <person name="Cuming A."/>
            <person name="Hasebe M."/>
            <person name="Lucas S."/>
            <person name="Mishler D.B."/>
            <person name="Reski R."/>
            <person name="Grigoriev I."/>
            <person name="Quatrano R.S."/>
            <person name="Boore J.L."/>
        </authorList>
    </citation>
    <scope>NUCLEOTIDE SEQUENCE [LARGE SCALE GENOMIC DNA]</scope>
    <source>
        <strain evidence="11 12">cv. Gransden 2004</strain>
    </source>
</reference>
<sequence>MSYERQNDGWNEPDLGRQPATERPHHKVRLVQLIKHHLRDWLWIAVMIALEIIVYLLIPPFHRFVDETKMQEYKYPTGPDTVPTWSIGVIAVLVPILFFLAYYIKRRSIRDFHNAFLGLATAIVLTALFTDSIKNMVGMPRPDFFDRCFPDGIAVYANDSRRRAICHPNNMTEYKDGYKSFPSGHVSWCFAGLGYLSLYLAGKLSLFDKRGYSSRVFFVLFPNLVTVLIAISRVNDYQHRWVDIIGAAFIGLPIAYFCYRQHYPSIYAGSWAGYPYEYEPQGIFSHGLHGPRAIPTSGAPQNDLEMGPVGKTRPGVSTEMQ</sequence>
<dbReference type="Gramene" id="Pp3c10_24580V3.3">
    <property type="protein sequence ID" value="Pp3c10_24580V3.3"/>
    <property type="gene ID" value="Pp3c10_24580"/>
</dbReference>
<keyword evidence="4" id="KW-0378">Hydrolase</keyword>
<dbReference type="Gramene" id="Pp3c10_24580V3.1">
    <property type="protein sequence ID" value="Pp3c10_24580V3.1"/>
    <property type="gene ID" value="Pp3c10_24580"/>
</dbReference>
<evidence type="ECO:0000256" key="2">
    <source>
        <dbReference type="ARBA" id="ARBA00008816"/>
    </source>
</evidence>
<dbReference type="GO" id="GO:0016020">
    <property type="term" value="C:membrane"/>
    <property type="evidence" value="ECO:0000318"/>
    <property type="project" value="GO_Central"/>
</dbReference>
<feature type="transmembrane region" description="Helical" evidence="8">
    <location>
        <begin position="216"/>
        <end position="235"/>
    </location>
</feature>
<dbReference type="Gramene" id="Pp3c10_24580V3.5">
    <property type="protein sequence ID" value="Pp3c10_24580V3.5"/>
    <property type="gene ID" value="Pp3c10_24580"/>
</dbReference>
<dbReference type="RefSeq" id="XP_024385770.1">
    <property type="nucleotide sequence ID" value="XM_024530002.2"/>
</dbReference>
<dbReference type="STRING" id="3218.A9RW44"/>
<reference evidence="11" key="3">
    <citation type="submission" date="2020-12" db="UniProtKB">
        <authorList>
            <consortium name="EnsemblPlants"/>
        </authorList>
    </citation>
    <scope>IDENTIFICATION</scope>
</reference>
<evidence type="ECO:0000256" key="7">
    <source>
        <dbReference type="SAM" id="MobiDB-lite"/>
    </source>
</evidence>
<dbReference type="RefSeq" id="XP_024385768.1">
    <property type="nucleotide sequence ID" value="XM_024530000.2"/>
</dbReference>
<gene>
    <name evidence="11" type="primary">LOC112287216</name>
    <name evidence="10" type="ORF">PHYPA_014330</name>
</gene>
<evidence type="ECO:0000259" key="9">
    <source>
        <dbReference type="SMART" id="SM00014"/>
    </source>
</evidence>
<evidence type="ECO:0000256" key="6">
    <source>
        <dbReference type="ARBA" id="ARBA00023136"/>
    </source>
</evidence>
<evidence type="ECO:0000256" key="5">
    <source>
        <dbReference type="ARBA" id="ARBA00022989"/>
    </source>
</evidence>
<evidence type="ECO:0000256" key="8">
    <source>
        <dbReference type="SAM" id="Phobius"/>
    </source>
</evidence>
<dbReference type="eggNOG" id="KOG3030">
    <property type="taxonomic scope" value="Eukaryota"/>
</dbReference>
<name>A9RW44_PHYPA</name>
<feature type="transmembrane region" description="Helical" evidence="8">
    <location>
        <begin position="185"/>
        <end position="204"/>
    </location>
</feature>
<keyword evidence="3 8" id="KW-0812">Transmembrane</keyword>
<dbReference type="RefSeq" id="XP_024385767.1">
    <property type="nucleotide sequence ID" value="XM_024529999.2"/>
</dbReference>
<dbReference type="CDD" id="cd03390">
    <property type="entry name" value="PAP2_containing_1_like"/>
    <property type="match status" value="1"/>
</dbReference>
<dbReference type="GO" id="GO:0008195">
    <property type="term" value="F:phosphatidate phosphatase activity"/>
    <property type="evidence" value="ECO:0000318"/>
    <property type="project" value="GO_Central"/>
</dbReference>
<dbReference type="InterPro" id="IPR036938">
    <property type="entry name" value="PAP2/HPO_sf"/>
</dbReference>
<dbReference type="Gramene" id="Pp3c10_24580V3.6">
    <property type="protein sequence ID" value="Pp3c10_24580V3.6"/>
    <property type="gene ID" value="Pp3c10_24580"/>
</dbReference>
<evidence type="ECO:0000313" key="11">
    <source>
        <dbReference type="EnsemblPlants" id="Pp3c10_24580V3.1"/>
    </source>
</evidence>
<dbReference type="SUPFAM" id="SSF48317">
    <property type="entry name" value="Acid phosphatase/Vanadium-dependent haloperoxidase"/>
    <property type="match status" value="1"/>
</dbReference>
<dbReference type="Gramene" id="Pp3c10_24580V3.4">
    <property type="protein sequence ID" value="Pp3c10_24580V3.4"/>
    <property type="gene ID" value="Pp3c10_24580"/>
</dbReference>
<evidence type="ECO:0000313" key="12">
    <source>
        <dbReference type="Proteomes" id="UP000006727"/>
    </source>
</evidence>
<dbReference type="EnsemblPlants" id="Pp3c10_24580V3.5">
    <property type="protein sequence ID" value="Pp3c10_24580V3.5"/>
    <property type="gene ID" value="Pp3c10_24580"/>
</dbReference>
<accession>A9RW44</accession>
<dbReference type="InterPro" id="IPR000326">
    <property type="entry name" value="PAP2/HPO"/>
</dbReference>
<dbReference type="FunFam" id="1.20.144.10:FF:000001">
    <property type="entry name" value="Lipid phosphate phosphatase 2"/>
    <property type="match status" value="1"/>
</dbReference>
<dbReference type="EnsemblPlants" id="Pp3c10_24580V3.1">
    <property type="protein sequence ID" value="Pp3c10_24580V3.1"/>
    <property type="gene ID" value="Pp3c10_24580"/>
</dbReference>
<dbReference type="GeneID" id="112287216"/>
<dbReference type="PaxDb" id="3218-PP1S32_62V6.1"/>
<feature type="region of interest" description="Disordered" evidence="7">
    <location>
        <begin position="1"/>
        <end position="21"/>
    </location>
</feature>
<feature type="region of interest" description="Disordered" evidence="7">
    <location>
        <begin position="297"/>
        <end position="321"/>
    </location>
</feature>
<dbReference type="Gramene" id="Pp3c10_24580V3.7">
    <property type="protein sequence ID" value="Pp3c10_24580V3.7"/>
    <property type="gene ID" value="Pp3c10_24580"/>
</dbReference>
<feature type="domain" description="Phosphatidic acid phosphatase type 2/haloperoxidase" evidence="9">
    <location>
        <begin position="117"/>
        <end position="259"/>
    </location>
</feature>
<dbReference type="KEGG" id="ppp:112287216"/>
<dbReference type="AlphaFoldDB" id="A9RW44"/>
<keyword evidence="12" id="KW-1185">Reference proteome</keyword>
<comment type="subcellular location">
    <subcellularLocation>
        <location evidence="1">Membrane</location>
        <topology evidence="1">Multi-pass membrane protein</topology>
    </subcellularLocation>
</comment>
<dbReference type="EMBL" id="ABEU02000010">
    <property type="protein sequence ID" value="PNR47210.1"/>
    <property type="molecule type" value="Genomic_DNA"/>
</dbReference>
<evidence type="ECO:0000256" key="3">
    <source>
        <dbReference type="ARBA" id="ARBA00022692"/>
    </source>
</evidence>
<keyword evidence="5 8" id="KW-1133">Transmembrane helix</keyword>
<evidence type="ECO:0000256" key="4">
    <source>
        <dbReference type="ARBA" id="ARBA00022801"/>
    </source>
</evidence>
<dbReference type="PANTHER" id="PTHR10165">
    <property type="entry name" value="LIPID PHOSPHATE PHOSPHATASE"/>
    <property type="match status" value="1"/>
</dbReference>
<organism evidence="10">
    <name type="scientific">Physcomitrium patens</name>
    <name type="common">Spreading-leaved earth moss</name>
    <name type="synonym">Physcomitrella patens</name>
    <dbReference type="NCBI Taxonomy" id="3218"/>
    <lineage>
        <taxon>Eukaryota</taxon>
        <taxon>Viridiplantae</taxon>
        <taxon>Streptophyta</taxon>
        <taxon>Embryophyta</taxon>
        <taxon>Bryophyta</taxon>
        <taxon>Bryophytina</taxon>
        <taxon>Bryopsida</taxon>
        <taxon>Funariidae</taxon>
        <taxon>Funariales</taxon>
        <taxon>Funariaceae</taxon>
        <taxon>Physcomitrium</taxon>
    </lineage>
</organism>
<dbReference type="GO" id="GO:0046839">
    <property type="term" value="P:phospholipid dephosphorylation"/>
    <property type="evidence" value="ECO:0000318"/>
    <property type="project" value="GO_Central"/>
</dbReference>
<proteinExistence type="inferred from homology"/>
<dbReference type="RefSeq" id="XP_024385766.1">
    <property type="nucleotide sequence ID" value="XM_024529998.2"/>
</dbReference>
<dbReference type="EnsemblPlants" id="Pp3c10_24580V3.4">
    <property type="protein sequence ID" value="Pp3c10_24580V3.4"/>
    <property type="gene ID" value="Pp3c10_24580"/>
</dbReference>
<feature type="transmembrane region" description="Helical" evidence="8">
    <location>
        <begin position="115"/>
        <end position="133"/>
    </location>
</feature>
<dbReference type="Pfam" id="PF01569">
    <property type="entry name" value="PAP2"/>
    <property type="match status" value="1"/>
</dbReference>
<evidence type="ECO:0000256" key="1">
    <source>
        <dbReference type="ARBA" id="ARBA00004141"/>
    </source>
</evidence>
<dbReference type="EnsemblPlants" id="Pp3c10_24580V3.3">
    <property type="protein sequence ID" value="Pp3c10_24580V3.3"/>
    <property type="gene ID" value="Pp3c10_24580"/>
</dbReference>
<dbReference type="OMA" id="RRRAICH"/>
<feature type="transmembrane region" description="Helical" evidence="8">
    <location>
        <begin position="241"/>
        <end position="259"/>
    </location>
</feature>
<dbReference type="InterPro" id="IPR043216">
    <property type="entry name" value="PAP-like"/>
</dbReference>
<dbReference type="SMART" id="SM00014">
    <property type="entry name" value="acidPPc"/>
    <property type="match status" value="1"/>
</dbReference>
<keyword evidence="6 8" id="KW-0472">Membrane</keyword>
<dbReference type="Proteomes" id="UP000006727">
    <property type="component" value="Chromosome 10"/>
</dbReference>
<comment type="similarity">
    <text evidence="2">Belongs to the PA-phosphatase related phosphoesterase family.</text>
</comment>
<dbReference type="GO" id="GO:0006644">
    <property type="term" value="P:phospholipid metabolic process"/>
    <property type="evidence" value="ECO:0000318"/>
    <property type="project" value="GO_Central"/>
</dbReference>
<dbReference type="EnsemblPlants" id="Pp3c10_24580V3.7">
    <property type="protein sequence ID" value="Pp3c10_24580V3.7"/>
    <property type="gene ID" value="Pp3c10_24580"/>
</dbReference>
<protein>
    <recommendedName>
        <fullName evidence="9">Phosphatidic acid phosphatase type 2/haloperoxidase domain-containing protein</fullName>
    </recommendedName>
</protein>
<feature type="transmembrane region" description="Helical" evidence="8">
    <location>
        <begin position="41"/>
        <end position="62"/>
    </location>
</feature>
<reference evidence="10 12" key="2">
    <citation type="journal article" date="2018" name="Plant J.">
        <title>The Physcomitrella patens chromosome-scale assembly reveals moss genome structure and evolution.</title>
        <authorList>
            <person name="Lang D."/>
            <person name="Ullrich K.K."/>
            <person name="Murat F."/>
            <person name="Fuchs J."/>
            <person name="Jenkins J."/>
            <person name="Haas F.B."/>
            <person name="Piednoel M."/>
            <person name="Gundlach H."/>
            <person name="Van Bel M."/>
            <person name="Meyberg R."/>
            <person name="Vives C."/>
            <person name="Morata J."/>
            <person name="Symeonidi A."/>
            <person name="Hiss M."/>
            <person name="Muchero W."/>
            <person name="Kamisugi Y."/>
            <person name="Saleh O."/>
            <person name="Blanc G."/>
            <person name="Decker E.L."/>
            <person name="van Gessel N."/>
            <person name="Grimwood J."/>
            <person name="Hayes R.D."/>
            <person name="Graham S.W."/>
            <person name="Gunter L.E."/>
            <person name="McDaniel S.F."/>
            <person name="Hoernstein S.N.W."/>
            <person name="Larsson A."/>
            <person name="Li F.W."/>
            <person name="Perroud P.F."/>
            <person name="Phillips J."/>
            <person name="Ranjan P."/>
            <person name="Rokshar D.S."/>
            <person name="Rothfels C.J."/>
            <person name="Schneider L."/>
            <person name="Shu S."/>
            <person name="Stevenson D.W."/>
            <person name="Thummler F."/>
            <person name="Tillich M."/>
            <person name="Villarreal Aguilar J.C."/>
            <person name="Widiez T."/>
            <person name="Wong G.K."/>
            <person name="Wymore A."/>
            <person name="Zhang Y."/>
            <person name="Zimmer A.D."/>
            <person name="Quatrano R.S."/>
            <person name="Mayer K.F.X."/>
            <person name="Goodstein D."/>
            <person name="Casacuberta J.M."/>
            <person name="Vandepoele K."/>
            <person name="Reski R."/>
            <person name="Cuming A.C."/>
            <person name="Tuskan G.A."/>
            <person name="Maumus F."/>
            <person name="Salse J."/>
            <person name="Schmutz J."/>
            <person name="Rensing S.A."/>
        </authorList>
    </citation>
    <scope>NUCLEOTIDE SEQUENCE [LARGE SCALE GENOMIC DNA]</scope>
    <source>
        <strain evidence="11 12">cv. Gransden 2004</strain>
    </source>
</reference>
<dbReference type="EnsemblPlants" id="Pp3c10_24580V3.6">
    <property type="protein sequence ID" value="Pp3c10_24580V3.6"/>
    <property type="gene ID" value="Pp3c10_24580"/>
</dbReference>